<dbReference type="PANTHER" id="PTHR13512">
    <property type="entry name" value="MEDIATOR COMPLEX SUBUNIT 28"/>
    <property type="match status" value="1"/>
</dbReference>
<evidence type="ECO:0000313" key="11">
    <source>
        <dbReference type="EMBL" id="EEC03737.1"/>
    </source>
</evidence>
<name>B7PAW5_IXOSC</name>
<proteinExistence type="evidence at protein level"/>
<keyword evidence="13" id="KW-1185">Reference proteome</keyword>
<feature type="compositionally biased region" description="Low complexity" evidence="10">
    <location>
        <begin position="119"/>
        <end position="138"/>
    </location>
</feature>
<dbReference type="VEuPathDB" id="VectorBase:ISCI001998"/>
<dbReference type="HOGENOM" id="CLU_088358_0_0_1"/>
<dbReference type="EMBL" id="DS673289">
    <property type="protein sequence ID" value="EEC03737.1"/>
    <property type="molecule type" value="Genomic_DNA"/>
</dbReference>
<keyword evidence="8" id="KW-0539">Nucleus</keyword>
<dbReference type="VEuPathDB" id="VectorBase:ISCP_010567"/>
<keyword evidence="4" id="KW-0805">Transcription regulation</keyword>
<evidence type="ECO:0000313" key="13">
    <source>
        <dbReference type="Proteomes" id="UP000001555"/>
    </source>
</evidence>
<dbReference type="OrthoDB" id="2286203at2759"/>
<sequence>MASSSQIVDDFENSFQACLAAVTNPDYFYVRDSEEVKTGVEQTIQRFLDVAKQMECFFLQKRLVLSAQKPEQIVMEDNTELKNELARKEQLLQKYHEKIHFWQSLLNDTNNAPGPPQQQPQMQQQPQLQQQLQQQQPLQQPPQPGNPQVMQPGAPMQQGMPMNGTVQGLPGPLAYLERTTSNIGMPDSRR</sequence>
<evidence type="ECO:0000256" key="2">
    <source>
        <dbReference type="ARBA" id="ARBA00005571"/>
    </source>
</evidence>
<feature type="region of interest" description="Disordered" evidence="10">
    <location>
        <begin position="106"/>
        <end position="190"/>
    </location>
</feature>
<reference evidence="11 13" key="1">
    <citation type="submission" date="2008-03" db="EMBL/GenBank/DDBJ databases">
        <title>Annotation of Ixodes scapularis.</title>
        <authorList>
            <consortium name="Ixodes scapularis Genome Project Consortium"/>
            <person name="Caler E."/>
            <person name="Hannick L.I."/>
            <person name="Bidwell S."/>
            <person name="Joardar V."/>
            <person name="Thiagarajan M."/>
            <person name="Amedeo P."/>
            <person name="Galinsky K.J."/>
            <person name="Schobel S."/>
            <person name="Inman J."/>
            <person name="Hostetler J."/>
            <person name="Miller J."/>
            <person name="Hammond M."/>
            <person name="Megy K."/>
            <person name="Lawson D."/>
            <person name="Kodira C."/>
            <person name="Sutton G."/>
            <person name="Meyer J."/>
            <person name="Hill C.A."/>
            <person name="Birren B."/>
            <person name="Nene V."/>
            <person name="Collins F."/>
            <person name="Alarcon-Chaidez F."/>
            <person name="Wikel S."/>
            <person name="Strausberg R."/>
        </authorList>
    </citation>
    <scope>NUCLEOTIDE SEQUENCE [LARGE SCALE GENOMIC DNA]</scope>
    <source>
        <strain evidence="13">Wikel</strain>
        <strain evidence="11">Wikel colony</strain>
    </source>
</reference>
<evidence type="ECO:0000256" key="5">
    <source>
        <dbReference type="ARBA" id="ARBA00023054"/>
    </source>
</evidence>
<evidence type="ECO:0000256" key="3">
    <source>
        <dbReference type="ARBA" id="ARBA00019683"/>
    </source>
</evidence>
<evidence type="ECO:0007829" key="14">
    <source>
        <dbReference type="PeptideAtlas" id="B7PAW5"/>
    </source>
</evidence>
<gene>
    <name evidence="12" type="primary">8027162</name>
    <name evidence="11" type="ORF">IscW_ISCW001998</name>
</gene>
<comment type="similarity">
    <text evidence="2">Belongs to the Mediator complex subunit 28 family.</text>
</comment>
<dbReference type="InterPro" id="IPR021640">
    <property type="entry name" value="Mediator_Med28"/>
</dbReference>
<dbReference type="EMBL" id="ABJB011131733">
    <property type="status" value="NOT_ANNOTATED_CDS"/>
    <property type="molecule type" value="Genomic_DNA"/>
</dbReference>
<evidence type="ECO:0000256" key="1">
    <source>
        <dbReference type="ARBA" id="ARBA00004123"/>
    </source>
</evidence>
<evidence type="ECO:0000256" key="6">
    <source>
        <dbReference type="ARBA" id="ARBA00023159"/>
    </source>
</evidence>
<evidence type="ECO:0000256" key="4">
    <source>
        <dbReference type="ARBA" id="ARBA00023015"/>
    </source>
</evidence>
<keyword evidence="5" id="KW-0175">Coiled coil</keyword>
<dbReference type="Proteomes" id="UP000001555">
    <property type="component" value="Unassembled WGS sequence"/>
</dbReference>
<evidence type="ECO:0000256" key="7">
    <source>
        <dbReference type="ARBA" id="ARBA00023163"/>
    </source>
</evidence>
<dbReference type="EnsemblMetazoa" id="ISCW001998-RA">
    <property type="protein sequence ID" value="ISCW001998-PA"/>
    <property type="gene ID" value="ISCW001998"/>
</dbReference>
<dbReference type="OMA" id="NIGMPER"/>
<evidence type="ECO:0000256" key="8">
    <source>
        <dbReference type="ARBA" id="ARBA00023242"/>
    </source>
</evidence>
<keyword evidence="7" id="KW-0804">Transcription</keyword>
<evidence type="ECO:0000256" key="10">
    <source>
        <dbReference type="SAM" id="MobiDB-lite"/>
    </source>
</evidence>
<dbReference type="KEGG" id="isc:8027162"/>
<dbReference type="AlphaFoldDB" id="B7PAW5"/>
<dbReference type="VEuPathDB" id="VectorBase:ISCW001998"/>
<organism>
    <name type="scientific">Ixodes scapularis</name>
    <name type="common">Black-legged tick</name>
    <name type="synonym">Deer tick</name>
    <dbReference type="NCBI Taxonomy" id="6945"/>
    <lineage>
        <taxon>Eukaryota</taxon>
        <taxon>Metazoa</taxon>
        <taxon>Ecdysozoa</taxon>
        <taxon>Arthropoda</taxon>
        <taxon>Chelicerata</taxon>
        <taxon>Arachnida</taxon>
        <taxon>Acari</taxon>
        <taxon>Parasitiformes</taxon>
        <taxon>Ixodida</taxon>
        <taxon>Ixodoidea</taxon>
        <taxon>Ixodidae</taxon>
        <taxon>Ixodinae</taxon>
        <taxon>Ixodes</taxon>
    </lineage>
</organism>
<dbReference type="InParanoid" id="B7PAW5"/>
<dbReference type="Pfam" id="PF11594">
    <property type="entry name" value="Med28"/>
    <property type="match status" value="1"/>
</dbReference>
<evidence type="ECO:0000313" key="12">
    <source>
        <dbReference type="EnsemblMetazoa" id="ISCW001998-PA"/>
    </source>
</evidence>
<evidence type="ECO:0000256" key="9">
    <source>
        <dbReference type="ARBA" id="ARBA00031964"/>
    </source>
</evidence>
<reference evidence="12" key="2">
    <citation type="submission" date="2020-05" db="UniProtKB">
        <authorList>
            <consortium name="EnsemblMetazoa"/>
        </authorList>
    </citation>
    <scope>IDENTIFICATION</scope>
    <source>
        <strain evidence="12">wikel</strain>
    </source>
</reference>
<comment type="subcellular location">
    <subcellularLocation>
        <location evidence="1">Nucleus</location>
    </subcellularLocation>
</comment>
<keyword evidence="14" id="KW-1267">Proteomics identification</keyword>
<protein>
    <recommendedName>
        <fullName evidence="3">Mediator of RNA polymerase II transcription subunit 28</fullName>
    </recommendedName>
    <alternativeName>
        <fullName evidence="9">Mediator complex subunit 28</fullName>
    </alternativeName>
</protein>
<dbReference type="GO" id="GO:0016592">
    <property type="term" value="C:mediator complex"/>
    <property type="evidence" value="ECO:0000318"/>
    <property type="project" value="GO_Central"/>
</dbReference>
<dbReference type="PANTHER" id="PTHR13512:SF2">
    <property type="entry name" value="MEDIATOR OF RNA POLYMERASE II TRANSCRIPTION SUBUNIT 28"/>
    <property type="match status" value="1"/>
</dbReference>
<dbReference type="STRING" id="6945.B7PAW5"/>
<keyword evidence="6" id="KW-0010">Activator</keyword>
<dbReference type="FunCoup" id="B7PAW5">
    <property type="interactions" value="1386"/>
</dbReference>
<dbReference type="EMBL" id="ABJB011057206">
    <property type="status" value="NOT_ANNOTATED_CDS"/>
    <property type="molecule type" value="Genomic_DNA"/>
</dbReference>
<dbReference type="PaxDb" id="6945-B7PAW5"/>
<accession>B7PAW5</accession>